<keyword evidence="5" id="KW-0143">Chaperone</keyword>
<dbReference type="InterPro" id="IPR016147">
    <property type="entry name" value="Pili_assmbl_chaperone_N"/>
</dbReference>
<reference evidence="8 9" key="1">
    <citation type="journal article" date="2017" name="Antonie Van Leeuwenhoek">
        <title>Phylogenomic resolution of the bacterial genus Pantoea and its relationship with Erwinia and Tatumella.</title>
        <authorList>
            <person name="Palmer M."/>
            <person name="Steenkamp E.T."/>
            <person name="Coetzee M.P."/>
            <person name="Chan W.Y."/>
            <person name="van Zyl E."/>
            <person name="De Maayer P."/>
            <person name="Coutinho T.A."/>
            <person name="Blom J."/>
            <person name="Smits T.H."/>
            <person name="Duffy B."/>
            <person name="Venter S.N."/>
        </authorList>
    </citation>
    <scope>NUCLEOTIDE SEQUENCE [LARGE SCALE GENOMIC DNA]</scope>
    <source>
        <strain evidence="8 9">LMG 5345</strain>
    </source>
</reference>
<organism evidence="8 9">
    <name type="scientific">Pantoea septica</name>
    <dbReference type="NCBI Taxonomy" id="472695"/>
    <lineage>
        <taxon>Bacteria</taxon>
        <taxon>Pseudomonadati</taxon>
        <taxon>Pseudomonadota</taxon>
        <taxon>Gammaproteobacteria</taxon>
        <taxon>Enterobacterales</taxon>
        <taxon>Erwiniaceae</taxon>
        <taxon>Pantoea</taxon>
    </lineage>
</organism>
<keyword evidence="3" id="KW-0732">Signal</keyword>
<feature type="domain" description="Pili assembly chaperone C-terminal" evidence="7">
    <location>
        <begin position="162"/>
        <end position="217"/>
    </location>
</feature>
<dbReference type="InterPro" id="IPR036316">
    <property type="entry name" value="Pili_assmbl_chap_C_dom_sf"/>
</dbReference>
<dbReference type="Proteomes" id="UP000193785">
    <property type="component" value="Unassembled WGS sequence"/>
</dbReference>
<gene>
    <name evidence="8" type="ORF">HA46_16970</name>
</gene>
<sequence length="224" mass="24872">MSSWRITLAAALTLVSSLAWGGGVGLSATRIIFPSTVVHAALGVRNTATDTAWLIQSWIEDEKGTRTKDFIITPPLFLMNPKSENILRILINRHRLPEDRESLYWVTVKAIPQMKEEGGSNSLQFAAASRIKLFYRPESLNKEAADAWRKINFKKEHGKVIVSNSTPFFITLVNIRLDDKPVPSVMVTPNSSATLSANKGQTKKVSFQTINDYGALTDKTTILL</sequence>
<dbReference type="InterPro" id="IPR016148">
    <property type="entry name" value="Pili_assmbl_chaperone_C"/>
</dbReference>
<dbReference type="SUPFAM" id="SSF49584">
    <property type="entry name" value="Periplasmic chaperone C-domain"/>
    <property type="match status" value="1"/>
</dbReference>
<dbReference type="InterPro" id="IPR008962">
    <property type="entry name" value="PapD-like_sf"/>
</dbReference>
<evidence type="ECO:0000256" key="3">
    <source>
        <dbReference type="ARBA" id="ARBA00022729"/>
    </source>
</evidence>
<dbReference type="Gene3D" id="2.60.40.10">
    <property type="entry name" value="Immunoglobulins"/>
    <property type="match status" value="2"/>
</dbReference>
<comment type="caution">
    <text evidence="8">The sequence shown here is derived from an EMBL/GenBank/DDBJ whole genome shotgun (WGS) entry which is preliminary data.</text>
</comment>
<dbReference type="PANTHER" id="PTHR30251">
    <property type="entry name" value="PILUS ASSEMBLY CHAPERONE"/>
    <property type="match status" value="1"/>
</dbReference>
<evidence type="ECO:0000313" key="9">
    <source>
        <dbReference type="Proteomes" id="UP000193785"/>
    </source>
</evidence>
<name>A0ABX3UPB1_9GAMM</name>
<accession>A0ABX3UPB1</accession>
<keyword evidence="4" id="KW-0574">Periplasm</keyword>
<dbReference type="InterPro" id="IPR001829">
    <property type="entry name" value="Pili_assmbl_chaperone_bac"/>
</dbReference>
<evidence type="ECO:0000256" key="1">
    <source>
        <dbReference type="ARBA" id="ARBA00004418"/>
    </source>
</evidence>
<dbReference type="PANTHER" id="PTHR30251:SF2">
    <property type="entry name" value="FIMBRIAL CHAPERONE YADV-RELATED"/>
    <property type="match status" value="1"/>
</dbReference>
<dbReference type="Pfam" id="PF00345">
    <property type="entry name" value="PapD_N"/>
    <property type="match status" value="1"/>
</dbReference>
<comment type="subcellular location">
    <subcellularLocation>
        <location evidence="1">Periplasm</location>
    </subcellularLocation>
</comment>
<evidence type="ECO:0000256" key="4">
    <source>
        <dbReference type="ARBA" id="ARBA00022764"/>
    </source>
</evidence>
<evidence type="ECO:0000313" key="8">
    <source>
        <dbReference type="EMBL" id="ORM96411.1"/>
    </source>
</evidence>
<feature type="domain" description="Pili assembly chaperone N-terminal" evidence="6">
    <location>
        <begin position="23"/>
        <end position="140"/>
    </location>
</feature>
<dbReference type="PRINTS" id="PR00969">
    <property type="entry name" value="CHAPERONPILI"/>
</dbReference>
<protein>
    <submittedName>
        <fullName evidence="8">Pilus assembly protein PapD</fullName>
    </submittedName>
</protein>
<dbReference type="RefSeq" id="WP_143807656.1">
    <property type="nucleotide sequence ID" value="NZ_MLJJ01000039.1"/>
</dbReference>
<dbReference type="InterPro" id="IPR013783">
    <property type="entry name" value="Ig-like_fold"/>
</dbReference>
<proteinExistence type="inferred from homology"/>
<dbReference type="EMBL" id="MLJJ01000039">
    <property type="protein sequence ID" value="ORM96411.1"/>
    <property type="molecule type" value="Genomic_DNA"/>
</dbReference>
<evidence type="ECO:0000259" key="7">
    <source>
        <dbReference type="Pfam" id="PF02753"/>
    </source>
</evidence>
<keyword evidence="9" id="KW-1185">Reference proteome</keyword>
<dbReference type="Pfam" id="PF02753">
    <property type="entry name" value="PapD_C"/>
    <property type="match status" value="1"/>
</dbReference>
<comment type="similarity">
    <text evidence="2">Belongs to the periplasmic pilus chaperone family.</text>
</comment>
<evidence type="ECO:0000256" key="2">
    <source>
        <dbReference type="ARBA" id="ARBA00007399"/>
    </source>
</evidence>
<evidence type="ECO:0000256" key="5">
    <source>
        <dbReference type="ARBA" id="ARBA00023186"/>
    </source>
</evidence>
<dbReference type="SUPFAM" id="SSF49354">
    <property type="entry name" value="PapD-like"/>
    <property type="match status" value="1"/>
</dbReference>
<dbReference type="InterPro" id="IPR050643">
    <property type="entry name" value="Periplasmic_pilus_chap"/>
</dbReference>
<evidence type="ECO:0000259" key="6">
    <source>
        <dbReference type="Pfam" id="PF00345"/>
    </source>
</evidence>